<accession>A0A931HC79</accession>
<dbReference type="RefSeq" id="WP_197163558.1">
    <property type="nucleotide sequence ID" value="NZ_JADZGI010000001.1"/>
</dbReference>
<dbReference type="InterPro" id="IPR014990">
    <property type="entry name" value="DUF1838"/>
</dbReference>
<dbReference type="Proteomes" id="UP000617634">
    <property type="component" value="Unassembled WGS sequence"/>
</dbReference>
<keyword evidence="2" id="KW-1185">Reference proteome</keyword>
<evidence type="ECO:0000313" key="2">
    <source>
        <dbReference type="Proteomes" id="UP000617634"/>
    </source>
</evidence>
<dbReference type="Pfam" id="PF08894">
    <property type="entry name" value="DUF1838"/>
    <property type="match status" value="1"/>
</dbReference>
<dbReference type="InterPro" id="IPR006311">
    <property type="entry name" value="TAT_signal"/>
</dbReference>
<comment type="caution">
    <text evidence="1">The sequence shown here is derived from an EMBL/GenBank/DDBJ whole genome shotgun (WGS) entry which is preliminary data.</text>
</comment>
<gene>
    <name evidence="1" type="ORF">I5E68_10465</name>
</gene>
<proteinExistence type="predicted"/>
<dbReference type="AlphaFoldDB" id="A0A931HC79"/>
<protein>
    <submittedName>
        <fullName evidence="1">DUF1838 family protein</fullName>
    </submittedName>
</protein>
<sequence length="342" mass="37446">MLFETMTGAVSRRRALGALAGASAVVPGLALGGVQAGAAPRGGGTMRPLDVMDPRENLYGFAKMWGTIGEKAVISAYHGTQYAIIGKERARPLFNFCGFGNIRNVIQPDGTVKVMGKECSVFTDLHTGEVLDTWDNPWTGEKVKVYSFYNDAFRGSLGLTKKVYQVNGSTTVNNSTGEGAGEAAEEPFLLPWQKFGDQYLLGWDYAHEYPNPVTKALWPKASTGPVVNPSEHFTIYTPVDEIDDRSLASARYHAGFTRQGPWWPWMMMGESGVDGVLMGRMHSYKITGTAEDILPAVRRHVERVRPDLFEEPTDGPDHGVVDTWGRYARDVAPEVPAKKGGK</sequence>
<organism evidence="1 2">
    <name type="scientific">Novosphingobium aureum</name>
    <dbReference type="NCBI Taxonomy" id="2792964"/>
    <lineage>
        <taxon>Bacteria</taxon>
        <taxon>Pseudomonadati</taxon>
        <taxon>Pseudomonadota</taxon>
        <taxon>Alphaproteobacteria</taxon>
        <taxon>Sphingomonadales</taxon>
        <taxon>Sphingomonadaceae</taxon>
        <taxon>Novosphingobium</taxon>
    </lineage>
</organism>
<name>A0A931HC79_9SPHN</name>
<dbReference type="EMBL" id="JADZGI010000001">
    <property type="protein sequence ID" value="MBH0113370.1"/>
    <property type="molecule type" value="Genomic_DNA"/>
</dbReference>
<dbReference type="PROSITE" id="PS51318">
    <property type="entry name" value="TAT"/>
    <property type="match status" value="1"/>
</dbReference>
<evidence type="ECO:0000313" key="1">
    <source>
        <dbReference type="EMBL" id="MBH0113370.1"/>
    </source>
</evidence>
<reference evidence="1" key="1">
    <citation type="submission" date="2020-11" db="EMBL/GenBank/DDBJ databases">
        <title>Novosphingobium aureum sp. nov., a marine bacterium isolated from sediment of a salt flat.</title>
        <authorList>
            <person name="Yoo Y."/>
            <person name="Kim J.-J."/>
        </authorList>
    </citation>
    <scope>NUCLEOTIDE SEQUENCE</scope>
    <source>
        <strain evidence="1">YJ-S2-02</strain>
    </source>
</reference>